<sequence length="162" mass="18797">MIREFQLEDTQQLLDIYNYYVLNSVVTFDDKELSFEQFTEKVNKINAEYPFLVFEENNEILGYAYGSRFRPKPAYQNTVESTIYLKHSIQGKGIGTKLYSKLIEVLKQQKLHIVLGVLTLPNEASVKLHEKLGFKKVAHLEEVGLKFGKWQDVGVYQLKLST</sequence>
<evidence type="ECO:0000256" key="2">
    <source>
        <dbReference type="ARBA" id="ARBA00023315"/>
    </source>
</evidence>
<dbReference type="EMBL" id="VRKQ01000008">
    <property type="protein sequence ID" value="TXG38897.1"/>
    <property type="molecule type" value="Genomic_DNA"/>
</dbReference>
<evidence type="ECO:0000313" key="4">
    <source>
        <dbReference type="EMBL" id="TXG38897.1"/>
    </source>
</evidence>
<dbReference type="RefSeq" id="WP_147766378.1">
    <property type="nucleotide sequence ID" value="NZ_CANNCE010000001.1"/>
</dbReference>
<evidence type="ECO:0000313" key="5">
    <source>
        <dbReference type="Proteomes" id="UP000321080"/>
    </source>
</evidence>
<dbReference type="OrthoDB" id="9799096at2"/>
<comment type="caution">
    <text evidence="4">The sequence shown here is derived from an EMBL/GenBank/DDBJ whole genome shotgun (WGS) entry which is preliminary data.</text>
</comment>
<feature type="domain" description="N-acetyltransferase" evidence="3">
    <location>
        <begin position="1"/>
        <end position="161"/>
    </location>
</feature>
<accession>A0A5C7GLD4</accession>
<dbReference type="GO" id="GO:0016747">
    <property type="term" value="F:acyltransferase activity, transferring groups other than amino-acyl groups"/>
    <property type="evidence" value="ECO:0007669"/>
    <property type="project" value="InterPro"/>
</dbReference>
<dbReference type="AlphaFoldDB" id="A0A5C7GLD4"/>
<keyword evidence="1 4" id="KW-0808">Transferase</keyword>
<reference evidence="4 5" key="1">
    <citation type="submission" date="2019-08" db="EMBL/GenBank/DDBJ databases">
        <title>Seonamhaeicola sediminis sp. nov., isolated from marine sediment.</title>
        <authorList>
            <person name="Cao W.R."/>
        </authorList>
    </citation>
    <scope>NUCLEOTIDE SEQUENCE [LARGE SCALE GENOMIC DNA]</scope>
    <source>
        <strain evidence="4 5">1505</strain>
    </source>
</reference>
<dbReference type="PANTHER" id="PTHR43072">
    <property type="entry name" value="N-ACETYLTRANSFERASE"/>
    <property type="match status" value="1"/>
</dbReference>
<evidence type="ECO:0000256" key="1">
    <source>
        <dbReference type="ARBA" id="ARBA00022679"/>
    </source>
</evidence>
<protein>
    <submittedName>
        <fullName evidence="4">N-acetyltransferase</fullName>
    </submittedName>
</protein>
<keyword evidence="2" id="KW-0012">Acyltransferase</keyword>
<gene>
    <name evidence="4" type="ORF">FUA22_03125</name>
</gene>
<dbReference type="SUPFAM" id="SSF55729">
    <property type="entry name" value="Acyl-CoA N-acyltransferases (Nat)"/>
    <property type="match status" value="1"/>
</dbReference>
<dbReference type="CDD" id="cd04301">
    <property type="entry name" value="NAT_SF"/>
    <property type="match status" value="1"/>
</dbReference>
<evidence type="ECO:0000259" key="3">
    <source>
        <dbReference type="PROSITE" id="PS51186"/>
    </source>
</evidence>
<dbReference type="InterPro" id="IPR016181">
    <property type="entry name" value="Acyl_CoA_acyltransferase"/>
</dbReference>
<dbReference type="Pfam" id="PF13420">
    <property type="entry name" value="Acetyltransf_4"/>
    <property type="match status" value="1"/>
</dbReference>
<keyword evidence="5" id="KW-1185">Reference proteome</keyword>
<name>A0A5C7GLD4_9FLAO</name>
<dbReference type="Proteomes" id="UP000321080">
    <property type="component" value="Unassembled WGS sequence"/>
</dbReference>
<dbReference type="InterPro" id="IPR000182">
    <property type="entry name" value="GNAT_dom"/>
</dbReference>
<proteinExistence type="predicted"/>
<dbReference type="PROSITE" id="PS51186">
    <property type="entry name" value="GNAT"/>
    <property type="match status" value="1"/>
</dbReference>
<dbReference type="PANTHER" id="PTHR43072:SF23">
    <property type="entry name" value="UPF0039 PROTEIN C11D3.02C"/>
    <property type="match status" value="1"/>
</dbReference>
<dbReference type="Gene3D" id="3.40.630.30">
    <property type="match status" value="1"/>
</dbReference>
<organism evidence="4 5">
    <name type="scientific">Seonamhaeicola maritimus</name>
    <dbReference type="NCBI Taxonomy" id="2591822"/>
    <lineage>
        <taxon>Bacteria</taxon>
        <taxon>Pseudomonadati</taxon>
        <taxon>Bacteroidota</taxon>
        <taxon>Flavobacteriia</taxon>
        <taxon>Flavobacteriales</taxon>
        <taxon>Flavobacteriaceae</taxon>
    </lineage>
</organism>